<keyword evidence="6" id="KW-0732">Signal</keyword>
<evidence type="ECO:0000256" key="6">
    <source>
        <dbReference type="ARBA" id="ARBA00022729"/>
    </source>
</evidence>
<feature type="transmembrane region" description="Helical" evidence="12">
    <location>
        <begin position="12"/>
        <end position="32"/>
    </location>
</feature>
<dbReference type="Pfam" id="PF00560">
    <property type="entry name" value="LRR_1"/>
    <property type="match status" value="6"/>
</dbReference>
<dbReference type="PANTHER" id="PTHR48063">
    <property type="entry name" value="LRR RECEPTOR-LIKE KINASE"/>
    <property type="match status" value="1"/>
</dbReference>
<dbReference type="InterPro" id="IPR013210">
    <property type="entry name" value="LRR_N_plant-typ"/>
</dbReference>
<reference evidence="15" key="1">
    <citation type="journal article" date="2018" name="Nat. Plants">
        <title>Whole-genome landscape of Medicago truncatula symbiotic genes.</title>
        <authorList>
            <person name="Pecrix Y."/>
            <person name="Gamas P."/>
            <person name="Carrere S."/>
        </authorList>
    </citation>
    <scope>NUCLEOTIDE SEQUENCE</scope>
    <source>
        <tissue evidence="15">Leaves</tissue>
    </source>
</reference>
<keyword evidence="4" id="KW-0433">Leucine-rich repeat</keyword>
<keyword evidence="10" id="KW-0675">Receptor</keyword>
<keyword evidence="7" id="KW-0677">Repeat</keyword>
<evidence type="ECO:0000256" key="5">
    <source>
        <dbReference type="ARBA" id="ARBA00022692"/>
    </source>
</evidence>
<sequence length="995" mass="111058">MISSGGTMEITKIFAYFVIALFFLFASTQYLVTSLNVSTLCIKEERVALLKIKKDLKDPSNCLSSWVGEDCCNWKGIECDNQTGHVQKFELRRYLICTKTINILSSPSFGGKINPSLADLKHLSHLDLSYSDFEGAPIPEFIGYLNMLNYLDLSNANFTGMVPTNLGNLSNLHYLDISSPYSSLWARDLSWLSALSSLRYLDMNFVNITNSPHELFQVVNKMSYLLELHLASCNLGALPPSSPFLNSTSLSVLDLSGNHFNSSIPSWMFNMSTLTDLSLSSTSLTRRMPSMLGRWKLCKLQFLYLSYNSLIADMTEMIEAMSCSNQSLKSLDLSQNQLFGNLPNSLGQFKNLFSLDLSKNSWNTHSGVSGPIPASIGNLSNLNSLSLEGNMLNGTIPESIGQLTDLFSLNLLDNYWEGIMTNIHFHNLSNLRSLSVSSKKNTLALKVTNDWVPAFKNLSYVEIRDCKVGPTFPNWLTNQVQLNDIILENAGISGEIPHWLYNISSRIGILDLSRNKISDYLPKEMNFTSSNYPRVDFSHNQLKGSIQIWSDLSALYLRNNSLSGTFPTNIGKEMSYLRYLDLSHNYLKGSIPLSLNKIQNLSYLDLSSNYFTGEIPKFLMGMHSLNIIDLSNNWLVGGIPTSICSIPLLFILELSNNNLSADLSSAFHNCISLETLSLRNNKFHGSIPNEIRKNVPSLSELLLRSNTLTGSIPEELCHLPSLSVLDLAENDLSGSIPSCLGDINGFKVPQTPFVYPVYSDLTQGYVPYTRHTELVIGGKVIEYTKEMPVHSIIDFSKNYLSGEIPENITQLIHLGALNLSWNQLTGNIPSKIGSLTDLEYLDLSHNNLSGPIPPNMASMTFLSRLNLSYNNLSGRIPLANQFGTFDASIYIGNPELCGDHLQKNCSSLLPGNGEQEIKHQDSEDGDDDKAERFGLYASIAVGYITGFWIVCGSLMLKRSWRHAYFNFVYDTRDKLLVLMAINLPRLKRKFGLESN</sequence>
<keyword evidence="5 12" id="KW-0812">Transmembrane</keyword>
<dbReference type="SUPFAM" id="SSF52047">
    <property type="entry name" value="RNI-like"/>
    <property type="match status" value="2"/>
</dbReference>
<keyword evidence="9 12" id="KW-0472">Membrane</keyword>
<dbReference type="Gramene" id="rna7861">
    <property type="protein sequence ID" value="RHN72178.1"/>
    <property type="gene ID" value="gene7861"/>
</dbReference>
<dbReference type="Gene3D" id="3.80.10.10">
    <property type="entry name" value="Ribonuclease Inhibitor"/>
    <property type="match status" value="4"/>
</dbReference>
<evidence type="ECO:0000256" key="1">
    <source>
        <dbReference type="ARBA" id="ARBA00004251"/>
    </source>
</evidence>
<dbReference type="GO" id="GO:0005886">
    <property type="term" value="C:plasma membrane"/>
    <property type="evidence" value="ECO:0007669"/>
    <property type="project" value="UniProtKB-SubCell"/>
</dbReference>
<dbReference type="FunFam" id="3.80.10.10:FF:000213">
    <property type="entry name" value="Tyrosine-sulfated glycopeptide receptor 1"/>
    <property type="match status" value="2"/>
</dbReference>
<dbReference type="InterPro" id="IPR055414">
    <property type="entry name" value="LRR_R13L4/SHOC2-like"/>
</dbReference>
<keyword evidence="15" id="KW-0723">Serine/threonine-protein kinase</keyword>
<dbReference type="PANTHER" id="PTHR48063:SF29">
    <property type="entry name" value="LRR RECEPTOR-LIKE KINASE FAMILY PROTEIN"/>
    <property type="match status" value="1"/>
</dbReference>
<feature type="domain" description="Disease resistance R13L4/SHOC-2-like LRR" evidence="14">
    <location>
        <begin position="111"/>
        <end position="309"/>
    </location>
</feature>
<evidence type="ECO:0000259" key="13">
    <source>
        <dbReference type="Pfam" id="PF08263"/>
    </source>
</evidence>
<organism evidence="15">
    <name type="scientific">Medicago truncatula</name>
    <name type="common">Barrel medic</name>
    <name type="synonym">Medicago tribuloides</name>
    <dbReference type="NCBI Taxonomy" id="3880"/>
    <lineage>
        <taxon>Eukaryota</taxon>
        <taxon>Viridiplantae</taxon>
        <taxon>Streptophyta</taxon>
        <taxon>Embryophyta</taxon>
        <taxon>Tracheophyta</taxon>
        <taxon>Spermatophyta</taxon>
        <taxon>Magnoliopsida</taxon>
        <taxon>eudicotyledons</taxon>
        <taxon>Gunneridae</taxon>
        <taxon>Pentapetalae</taxon>
        <taxon>rosids</taxon>
        <taxon>fabids</taxon>
        <taxon>Fabales</taxon>
        <taxon>Fabaceae</taxon>
        <taxon>Papilionoideae</taxon>
        <taxon>50 kb inversion clade</taxon>
        <taxon>NPAAA clade</taxon>
        <taxon>Hologalegina</taxon>
        <taxon>IRL clade</taxon>
        <taxon>Trifolieae</taxon>
        <taxon>Medicago</taxon>
    </lineage>
</organism>
<dbReference type="SUPFAM" id="SSF52058">
    <property type="entry name" value="L domain-like"/>
    <property type="match status" value="1"/>
</dbReference>
<evidence type="ECO:0000259" key="14">
    <source>
        <dbReference type="Pfam" id="PF23598"/>
    </source>
</evidence>
<dbReference type="InterPro" id="IPR003591">
    <property type="entry name" value="Leu-rich_rpt_typical-subtyp"/>
</dbReference>
<dbReference type="Proteomes" id="UP000265566">
    <property type="component" value="Chromosome 2"/>
</dbReference>
<dbReference type="Pfam" id="PF23598">
    <property type="entry name" value="LRR_14"/>
    <property type="match status" value="1"/>
</dbReference>
<evidence type="ECO:0000256" key="2">
    <source>
        <dbReference type="ARBA" id="ARBA00009592"/>
    </source>
</evidence>
<evidence type="ECO:0000256" key="9">
    <source>
        <dbReference type="ARBA" id="ARBA00023136"/>
    </source>
</evidence>
<comment type="caution">
    <text evidence="15">The sequence shown here is derived from an EMBL/GenBank/DDBJ whole genome shotgun (WGS) entry which is preliminary data.</text>
</comment>
<dbReference type="FunFam" id="3.80.10.10:FF:000129">
    <property type="entry name" value="Leucine-rich repeat receptor-like kinase"/>
    <property type="match status" value="1"/>
</dbReference>
<dbReference type="PRINTS" id="PR00019">
    <property type="entry name" value="LEURICHRPT"/>
</dbReference>
<proteinExistence type="inferred from homology"/>
<keyword evidence="11" id="KW-0325">Glycoprotein</keyword>
<evidence type="ECO:0000256" key="3">
    <source>
        <dbReference type="ARBA" id="ARBA00022475"/>
    </source>
</evidence>
<evidence type="ECO:0000256" key="8">
    <source>
        <dbReference type="ARBA" id="ARBA00022989"/>
    </source>
</evidence>
<evidence type="ECO:0000313" key="15">
    <source>
        <dbReference type="EMBL" id="RHN72178.1"/>
    </source>
</evidence>
<evidence type="ECO:0000256" key="12">
    <source>
        <dbReference type="SAM" id="Phobius"/>
    </source>
</evidence>
<dbReference type="Pfam" id="PF13855">
    <property type="entry name" value="LRR_8"/>
    <property type="match status" value="2"/>
</dbReference>
<dbReference type="InterPro" id="IPR032675">
    <property type="entry name" value="LRR_dom_sf"/>
</dbReference>
<dbReference type="GO" id="GO:0004674">
    <property type="term" value="F:protein serine/threonine kinase activity"/>
    <property type="evidence" value="ECO:0007669"/>
    <property type="project" value="UniProtKB-KW"/>
</dbReference>
<comment type="similarity">
    <text evidence="2">Belongs to the RLP family.</text>
</comment>
<dbReference type="Pfam" id="PF08263">
    <property type="entry name" value="LRRNT_2"/>
    <property type="match status" value="1"/>
</dbReference>
<evidence type="ECO:0000256" key="4">
    <source>
        <dbReference type="ARBA" id="ARBA00022614"/>
    </source>
</evidence>
<comment type="subcellular location">
    <subcellularLocation>
        <location evidence="1">Cell membrane</location>
        <topology evidence="1">Single-pass type I membrane protein</topology>
    </subcellularLocation>
</comment>
<dbReference type="InterPro" id="IPR001611">
    <property type="entry name" value="Leu-rich_rpt"/>
</dbReference>
<dbReference type="SMART" id="SM00369">
    <property type="entry name" value="LRR_TYP"/>
    <property type="match status" value="10"/>
</dbReference>
<dbReference type="OrthoDB" id="749832at2759"/>
<keyword evidence="8 12" id="KW-1133">Transmembrane helix</keyword>
<accession>A0A396J6C2</accession>
<feature type="transmembrane region" description="Helical" evidence="12">
    <location>
        <begin position="933"/>
        <end position="956"/>
    </location>
</feature>
<dbReference type="AlphaFoldDB" id="A0A396J6C2"/>
<keyword evidence="15" id="KW-0418">Kinase</keyword>
<evidence type="ECO:0000256" key="7">
    <source>
        <dbReference type="ARBA" id="ARBA00022737"/>
    </source>
</evidence>
<keyword evidence="3" id="KW-1003">Cell membrane</keyword>
<protein>
    <submittedName>
        <fullName evidence="15">Putative non-specific serine/threonine protein kinase</fullName>
        <ecNumber evidence="15">2.7.11.1</ecNumber>
    </submittedName>
</protein>
<evidence type="ECO:0000256" key="11">
    <source>
        <dbReference type="ARBA" id="ARBA00023180"/>
    </source>
</evidence>
<dbReference type="InterPro" id="IPR046956">
    <property type="entry name" value="RLP23-like"/>
</dbReference>
<dbReference type="EC" id="2.7.11.1" evidence="15"/>
<name>A0A396J6C2_MEDTR</name>
<dbReference type="EMBL" id="PSQE01000002">
    <property type="protein sequence ID" value="RHN72178.1"/>
    <property type="molecule type" value="Genomic_DNA"/>
</dbReference>
<feature type="domain" description="Leucine-rich repeat-containing N-terminal plant-type" evidence="13">
    <location>
        <begin position="44"/>
        <end position="80"/>
    </location>
</feature>
<gene>
    <name evidence="15" type="ORF">MtrunA17_Chr2g0284861</name>
</gene>
<keyword evidence="15" id="KW-0808">Transferase</keyword>
<evidence type="ECO:0000256" key="10">
    <source>
        <dbReference type="ARBA" id="ARBA00023170"/>
    </source>
</evidence>